<reference evidence="1" key="2">
    <citation type="submission" date="2021-04" db="EMBL/GenBank/DDBJ databases">
        <authorList>
            <person name="Dong X."/>
        </authorList>
    </citation>
    <scope>NUCLEOTIDE SEQUENCE</scope>
    <source>
        <strain evidence="1">ZWT</strain>
    </source>
</reference>
<evidence type="ECO:0000313" key="2">
    <source>
        <dbReference type="Proteomes" id="UP001056429"/>
    </source>
</evidence>
<keyword evidence="2" id="KW-1185">Reference proteome</keyword>
<proteinExistence type="predicted"/>
<sequence>MNSLIQKIFKFNPIISFNFDGDHLTSDSRLILYKEFDEAIGVNQCIKNHNIFALFLINNYQYTP</sequence>
<comment type="caution">
    <text evidence="1">The sequence shown here is derived from an EMBL/GenBank/DDBJ whole genome shotgun (WGS) entry which is preliminary data.</text>
</comment>
<protein>
    <submittedName>
        <fullName evidence="1">Uncharacterized protein</fullName>
    </submittedName>
</protein>
<dbReference type="RefSeq" id="WP_250861590.1">
    <property type="nucleotide sequence ID" value="NZ_JAGSOJ010000006.1"/>
</dbReference>
<evidence type="ECO:0000313" key="1">
    <source>
        <dbReference type="EMBL" id="MCM1992424.1"/>
    </source>
</evidence>
<dbReference type="EMBL" id="JAGSOJ010000006">
    <property type="protein sequence ID" value="MCM1992424.1"/>
    <property type="molecule type" value="Genomic_DNA"/>
</dbReference>
<organism evidence="1 2">
    <name type="scientific">Oceanirhabdus seepicola</name>
    <dbReference type="NCBI Taxonomy" id="2828781"/>
    <lineage>
        <taxon>Bacteria</taxon>
        <taxon>Bacillati</taxon>
        <taxon>Bacillota</taxon>
        <taxon>Clostridia</taxon>
        <taxon>Eubacteriales</taxon>
        <taxon>Clostridiaceae</taxon>
        <taxon>Oceanirhabdus</taxon>
    </lineage>
</organism>
<dbReference type="AlphaFoldDB" id="A0A9J6PCG9"/>
<gene>
    <name evidence="1" type="ORF">KDK92_22150</name>
</gene>
<reference evidence="1" key="1">
    <citation type="journal article" date="2021" name="mSystems">
        <title>Bacteria and Archaea Synergistically Convert Glycine Betaine to Biogenic Methane in the Formosa Cold Seep of the South China Sea.</title>
        <authorList>
            <person name="Li L."/>
            <person name="Zhang W."/>
            <person name="Zhang S."/>
            <person name="Song L."/>
            <person name="Sun Q."/>
            <person name="Zhang H."/>
            <person name="Xiang H."/>
            <person name="Dong X."/>
        </authorList>
    </citation>
    <scope>NUCLEOTIDE SEQUENCE</scope>
    <source>
        <strain evidence="1">ZWT</strain>
    </source>
</reference>
<dbReference type="Proteomes" id="UP001056429">
    <property type="component" value="Unassembled WGS sequence"/>
</dbReference>
<name>A0A9J6PCG9_9CLOT</name>
<accession>A0A9J6PCG9</accession>